<gene>
    <name evidence="1" type="ORF">EJ02DRAFT_473818</name>
</gene>
<reference evidence="1" key="1">
    <citation type="journal article" date="2020" name="Stud. Mycol.">
        <title>101 Dothideomycetes genomes: a test case for predicting lifestyles and emergence of pathogens.</title>
        <authorList>
            <person name="Haridas S."/>
            <person name="Albert R."/>
            <person name="Binder M."/>
            <person name="Bloem J."/>
            <person name="Labutti K."/>
            <person name="Salamov A."/>
            <person name="Andreopoulos B."/>
            <person name="Baker S."/>
            <person name="Barry K."/>
            <person name="Bills G."/>
            <person name="Bluhm B."/>
            <person name="Cannon C."/>
            <person name="Castanera R."/>
            <person name="Culley D."/>
            <person name="Daum C."/>
            <person name="Ezra D."/>
            <person name="Gonzalez J."/>
            <person name="Henrissat B."/>
            <person name="Kuo A."/>
            <person name="Liang C."/>
            <person name="Lipzen A."/>
            <person name="Lutzoni F."/>
            <person name="Magnuson J."/>
            <person name="Mondo S."/>
            <person name="Nolan M."/>
            <person name="Ohm R."/>
            <person name="Pangilinan J."/>
            <person name="Park H.-J."/>
            <person name="Ramirez L."/>
            <person name="Alfaro M."/>
            <person name="Sun H."/>
            <person name="Tritt A."/>
            <person name="Yoshinaga Y."/>
            <person name="Zwiers L.-H."/>
            <person name="Turgeon B."/>
            <person name="Goodwin S."/>
            <person name="Spatafora J."/>
            <person name="Crous P."/>
            <person name="Grigoriev I."/>
        </authorList>
    </citation>
    <scope>NUCLEOTIDE SEQUENCE</scope>
    <source>
        <strain evidence="1">CBS 161.51</strain>
    </source>
</reference>
<organism evidence="1 2">
    <name type="scientific">Clathrospora elynae</name>
    <dbReference type="NCBI Taxonomy" id="706981"/>
    <lineage>
        <taxon>Eukaryota</taxon>
        <taxon>Fungi</taxon>
        <taxon>Dikarya</taxon>
        <taxon>Ascomycota</taxon>
        <taxon>Pezizomycotina</taxon>
        <taxon>Dothideomycetes</taxon>
        <taxon>Pleosporomycetidae</taxon>
        <taxon>Pleosporales</taxon>
        <taxon>Diademaceae</taxon>
        <taxon>Clathrospora</taxon>
    </lineage>
</organism>
<name>A0A6A5T0W8_9PLEO</name>
<dbReference type="EMBL" id="ML976007">
    <property type="protein sequence ID" value="KAF1945848.1"/>
    <property type="molecule type" value="Genomic_DNA"/>
</dbReference>
<dbReference type="Proteomes" id="UP000800038">
    <property type="component" value="Unassembled WGS sequence"/>
</dbReference>
<dbReference type="AlphaFoldDB" id="A0A6A5T0W8"/>
<evidence type="ECO:0000313" key="2">
    <source>
        <dbReference type="Proteomes" id="UP000800038"/>
    </source>
</evidence>
<accession>A0A6A5T0W8</accession>
<protein>
    <submittedName>
        <fullName evidence="1">Uncharacterized protein</fullName>
    </submittedName>
</protein>
<evidence type="ECO:0000313" key="1">
    <source>
        <dbReference type="EMBL" id="KAF1945848.1"/>
    </source>
</evidence>
<dbReference type="OrthoDB" id="9996127at2759"/>
<keyword evidence="2" id="KW-1185">Reference proteome</keyword>
<sequence length="179" mass="19805">MHDRLGYIHNSGTCIPRAQNPEGHRVPWLTLSITLSTDVNYVELYTVTGNHLGSQACVRNNNLLGAGTSLPAWDPKGVRKAFTIFGNLTADPRFANSITLLENYGMEGVRAVDPASTALAPEEREYPVIASPILWWDGDDEQTTKDAYKYATAMRDALYTGVDKSNKKHHCYVNYANGD</sequence>
<proteinExistence type="predicted"/>